<sequence length="306" mass="33238">MARAQYIETPCKTALNRVRGMPFNWSLNPYRGCTHACHYCYARATHAYAGMNADEDFETKIVVKTNLPEVLRRELARPSWVRERVALGTATDAYQPCEGRYRLTRRALEALLERRNPVGVVTKSTLILRDLDLLAALAAVASVSVYVTVTTLDPALWRLVEPGTPPPLQRLAIVRRLNEAGVPTGVLAAPVLPAITDGAAALDALAAAAAAHGARSFGVSPLRLAPLVKEHYLRVVAAAFPDLLPRYERAFPGVNAPRAYQEALERRVARVRARHGLAARDPRPAFTAIAPSPVSPGNHGQLALGL</sequence>
<keyword evidence="3" id="KW-0411">Iron-sulfur</keyword>
<dbReference type="SMART" id="SM00729">
    <property type="entry name" value="Elp3"/>
    <property type="match status" value="1"/>
</dbReference>
<protein>
    <submittedName>
        <fullName evidence="5">Radical SAM domain protein</fullName>
    </submittedName>
</protein>
<name>A0A6J4V887_9BACT</name>
<dbReference type="Gene3D" id="3.80.30.30">
    <property type="match status" value="1"/>
</dbReference>
<organism evidence="5">
    <name type="scientific">uncultured Thermomicrobiales bacterium</name>
    <dbReference type="NCBI Taxonomy" id="1645740"/>
    <lineage>
        <taxon>Bacteria</taxon>
        <taxon>Pseudomonadati</taxon>
        <taxon>Thermomicrobiota</taxon>
        <taxon>Thermomicrobia</taxon>
        <taxon>Thermomicrobiales</taxon>
        <taxon>environmental samples</taxon>
    </lineage>
</organism>
<evidence type="ECO:0000256" key="1">
    <source>
        <dbReference type="ARBA" id="ARBA00022723"/>
    </source>
</evidence>
<evidence type="ECO:0000259" key="4">
    <source>
        <dbReference type="SMART" id="SM00729"/>
    </source>
</evidence>
<keyword evidence="2" id="KW-0408">Iron</keyword>
<gene>
    <name evidence="5" type="ORF">AVDCRST_MAG19-2372</name>
</gene>
<reference evidence="5" key="1">
    <citation type="submission" date="2020-02" db="EMBL/GenBank/DDBJ databases">
        <authorList>
            <person name="Meier V. D."/>
        </authorList>
    </citation>
    <scope>NUCLEOTIDE SEQUENCE</scope>
    <source>
        <strain evidence="5">AVDCRST_MAG19</strain>
    </source>
</reference>
<dbReference type="PANTHER" id="PTHR43432:SF3">
    <property type="entry name" value="SLR0285 PROTEIN"/>
    <property type="match status" value="1"/>
</dbReference>
<proteinExistence type="predicted"/>
<dbReference type="InterPro" id="IPR007197">
    <property type="entry name" value="rSAM"/>
</dbReference>
<evidence type="ECO:0000313" key="5">
    <source>
        <dbReference type="EMBL" id="CAA9567171.1"/>
    </source>
</evidence>
<evidence type="ECO:0000256" key="2">
    <source>
        <dbReference type="ARBA" id="ARBA00023004"/>
    </source>
</evidence>
<dbReference type="GO" id="GO:0046872">
    <property type="term" value="F:metal ion binding"/>
    <property type="evidence" value="ECO:0007669"/>
    <property type="project" value="UniProtKB-KW"/>
</dbReference>
<dbReference type="InterPro" id="IPR040086">
    <property type="entry name" value="MJ0683-like"/>
</dbReference>
<dbReference type="GO" id="GO:0003824">
    <property type="term" value="F:catalytic activity"/>
    <property type="evidence" value="ECO:0007669"/>
    <property type="project" value="InterPro"/>
</dbReference>
<dbReference type="SFLD" id="SFLDS00029">
    <property type="entry name" value="Radical_SAM"/>
    <property type="match status" value="1"/>
</dbReference>
<dbReference type="PANTHER" id="PTHR43432">
    <property type="entry name" value="SLR0285 PROTEIN"/>
    <property type="match status" value="1"/>
</dbReference>
<feature type="domain" description="Elp3/MiaA/NifB-like radical SAM core" evidence="4">
    <location>
        <begin position="23"/>
        <end position="238"/>
    </location>
</feature>
<dbReference type="EMBL" id="CADCWL010000113">
    <property type="protein sequence ID" value="CAA9567171.1"/>
    <property type="molecule type" value="Genomic_DNA"/>
</dbReference>
<dbReference type="SFLD" id="SFLDG01084">
    <property type="entry name" value="Uncharacterised_Radical_SAM_Su"/>
    <property type="match status" value="1"/>
</dbReference>
<dbReference type="AlphaFoldDB" id="A0A6J4V887"/>
<dbReference type="InterPro" id="IPR006638">
    <property type="entry name" value="Elp3/MiaA/NifB-like_rSAM"/>
</dbReference>
<keyword evidence="1" id="KW-0479">Metal-binding</keyword>
<dbReference type="InterPro" id="IPR058240">
    <property type="entry name" value="rSAM_sf"/>
</dbReference>
<dbReference type="SUPFAM" id="SSF102114">
    <property type="entry name" value="Radical SAM enzymes"/>
    <property type="match status" value="1"/>
</dbReference>
<dbReference type="Pfam" id="PF04055">
    <property type="entry name" value="Radical_SAM"/>
    <property type="match status" value="1"/>
</dbReference>
<accession>A0A6J4V887</accession>
<evidence type="ECO:0000256" key="3">
    <source>
        <dbReference type="ARBA" id="ARBA00023014"/>
    </source>
</evidence>
<dbReference type="GO" id="GO:0051536">
    <property type="term" value="F:iron-sulfur cluster binding"/>
    <property type="evidence" value="ECO:0007669"/>
    <property type="project" value="UniProtKB-KW"/>
</dbReference>